<dbReference type="Proteomes" id="UP000274271">
    <property type="component" value="Unassembled WGS sequence"/>
</dbReference>
<dbReference type="GO" id="GO:0008757">
    <property type="term" value="F:S-adenosylmethionine-dependent methyltransferase activity"/>
    <property type="evidence" value="ECO:0007669"/>
    <property type="project" value="TreeGrafter"/>
</dbReference>
<dbReference type="PANTHER" id="PTHR10509">
    <property type="entry name" value="O-METHYLTRANSFERASE-RELATED"/>
    <property type="match status" value="1"/>
</dbReference>
<evidence type="ECO:0000313" key="5">
    <source>
        <dbReference type="Proteomes" id="UP000274271"/>
    </source>
</evidence>
<name>A0A3P1CDW2_9BACT</name>
<dbReference type="InterPro" id="IPR002935">
    <property type="entry name" value="SAM_O-MeTrfase"/>
</dbReference>
<gene>
    <name evidence="4" type="ORF">EHT87_23765</name>
</gene>
<dbReference type="GO" id="GO:0008171">
    <property type="term" value="F:O-methyltransferase activity"/>
    <property type="evidence" value="ECO:0007669"/>
    <property type="project" value="InterPro"/>
</dbReference>
<keyword evidence="3" id="KW-0949">S-adenosyl-L-methionine</keyword>
<keyword evidence="2 4" id="KW-0808">Transferase</keyword>
<evidence type="ECO:0000313" key="4">
    <source>
        <dbReference type="EMBL" id="RRB11497.1"/>
    </source>
</evidence>
<protein>
    <submittedName>
        <fullName evidence="4">Methyltransferase</fullName>
    </submittedName>
</protein>
<dbReference type="PROSITE" id="PS51682">
    <property type="entry name" value="SAM_OMT_I"/>
    <property type="match status" value="1"/>
</dbReference>
<dbReference type="CDD" id="cd02440">
    <property type="entry name" value="AdoMet_MTases"/>
    <property type="match status" value="1"/>
</dbReference>
<dbReference type="InterPro" id="IPR050362">
    <property type="entry name" value="Cation-dep_OMT"/>
</dbReference>
<accession>A0A3P1CDW2</accession>
<dbReference type="Gene3D" id="3.40.50.150">
    <property type="entry name" value="Vaccinia Virus protein VP39"/>
    <property type="match status" value="1"/>
</dbReference>
<dbReference type="OrthoDB" id="9799672at2"/>
<keyword evidence="5" id="KW-1185">Reference proteome</keyword>
<organism evidence="4 5">
    <name type="scientific">Larkinella knui</name>
    <dbReference type="NCBI Taxonomy" id="2025310"/>
    <lineage>
        <taxon>Bacteria</taxon>
        <taxon>Pseudomonadati</taxon>
        <taxon>Bacteroidota</taxon>
        <taxon>Cytophagia</taxon>
        <taxon>Cytophagales</taxon>
        <taxon>Spirosomataceae</taxon>
        <taxon>Larkinella</taxon>
    </lineage>
</organism>
<evidence type="ECO:0000256" key="3">
    <source>
        <dbReference type="ARBA" id="ARBA00022691"/>
    </source>
</evidence>
<dbReference type="PANTHER" id="PTHR10509:SF14">
    <property type="entry name" value="CAFFEOYL-COA O-METHYLTRANSFERASE 3-RELATED"/>
    <property type="match status" value="1"/>
</dbReference>
<dbReference type="AlphaFoldDB" id="A0A3P1CDW2"/>
<dbReference type="Pfam" id="PF01596">
    <property type="entry name" value="Methyltransf_3"/>
    <property type="match status" value="1"/>
</dbReference>
<evidence type="ECO:0000256" key="2">
    <source>
        <dbReference type="ARBA" id="ARBA00022679"/>
    </source>
</evidence>
<dbReference type="RefSeq" id="WP_124909165.1">
    <property type="nucleotide sequence ID" value="NZ_RQJP01000005.1"/>
</dbReference>
<dbReference type="EMBL" id="RQJP01000005">
    <property type="protein sequence ID" value="RRB11497.1"/>
    <property type="molecule type" value="Genomic_DNA"/>
</dbReference>
<sequence>MDFLPPEISAYSEAHTSPESELLRQLNRNTRARMLYPRMLSGHLQGRFLSMISRMLRPRRMLEIGTFTGYSALCLAEGLADDGVLITIEKDDELETFIRSYWNQSPVGHLIDLRLGNATEIIPELEGPFDLVFIDADKENYSLYYDLVFDKVRPGGIILADNVLWSGKVVQPVGNGRTAAERRADKDTQAVLDFNRKVKEDSRVEQILLPVRDGLMMIYKH</sequence>
<comment type="caution">
    <text evidence="4">The sequence shown here is derived from an EMBL/GenBank/DDBJ whole genome shotgun (WGS) entry which is preliminary data.</text>
</comment>
<dbReference type="SUPFAM" id="SSF53335">
    <property type="entry name" value="S-adenosyl-L-methionine-dependent methyltransferases"/>
    <property type="match status" value="1"/>
</dbReference>
<dbReference type="GO" id="GO:0032259">
    <property type="term" value="P:methylation"/>
    <property type="evidence" value="ECO:0007669"/>
    <property type="project" value="UniProtKB-KW"/>
</dbReference>
<dbReference type="InterPro" id="IPR029063">
    <property type="entry name" value="SAM-dependent_MTases_sf"/>
</dbReference>
<reference evidence="4 5" key="1">
    <citation type="submission" date="2018-11" db="EMBL/GenBank/DDBJ databases">
        <authorList>
            <person name="Zhou Z."/>
            <person name="Wang G."/>
        </authorList>
    </citation>
    <scope>NUCLEOTIDE SEQUENCE [LARGE SCALE GENOMIC DNA]</scope>
    <source>
        <strain evidence="4 5">KCTC42998</strain>
    </source>
</reference>
<evidence type="ECO:0000256" key="1">
    <source>
        <dbReference type="ARBA" id="ARBA00022603"/>
    </source>
</evidence>
<keyword evidence="1 4" id="KW-0489">Methyltransferase</keyword>
<proteinExistence type="predicted"/>